<dbReference type="PANTHER" id="PTHR43861">
    <property type="entry name" value="TRANS-ACONITATE 2-METHYLTRANSFERASE-RELATED"/>
    <property type="match status" value="1"/>
</dbReference>
<dbReference type="SUPFAM" id="SSF53335">
    <property type="entry name" value="S-adenosyl-L-methionine-dependent methyltransferases"/>
    <property type="match status" value="1"/>
</dbReference>
<name>A0A1F4ZB82_9BACT</name>
<gene>
    <name evidence="3" type="ORF">A2989_02655</name>
</gene>
<accession>A0A1F4ZB82</accession>
<dbReference type="InterPro" id="IPR041698">
    <property type="entry name" value="Methyltransf_25"/>
</dbReference>
<dbReference type="InterPro" id="IPR029063">
    <property type="entry name" value="SAM-dependent_MTases_sf"/>
</dbReference>
<feature type="domain" description="Methyltransferase" evidence="2">
    <location>
        <begin position="81"/>
        <end position="174"/>
    </location>
</feature>
<evidence type="ECO:0000256" key="1">
    <source>
        <dbReference type="ARBA" id="ARBA00022679"/>
    </source>
</evidence>
<dbReference type="PANTHER" id="PTHR43861:SF6">
    <property type="entry name" value="METHYLTRANSFERASE TYPE 11"/>
    <property type="match status" value="1"/>
</dbReference>
<dbReference type="Pfam" id="PF13649">
    <property type="entry name" value="Methyltransf_25"/>
    <property type="match status" value="1"/>
</dbReference>
<reference evidence="3 4" key="1">
    <citation type="journal article" date="2016" name="Nat. Commun.">
        <title>Thousands of microbial genomes shed light on interconnected biogeochemical processes in an aquifer system.</title>
        <authorList>
            <person name="Anantharaman K."/>
            <person name="Brown C.T."/>
            <person name="Hug L.A."/>
            <person name="Sharon I."/>
            <person name="Castelle C.J."/>
            <person name="Probst A.J."/>
            <person name="Thomas B.C."/>
            <person name="Singh A."/>
            <person name="Wilkins M.J."/>
            <person name="Karaoz U."/>
            <person name="Brodie E.L."/>
            <person name="Williams K.H."/>
            <person name="Hubbard S.S."/>
            <person name="Banfield J.F."/>
        </authorList>
    </citation>
    <scope>NUCLEOTIDE SEQUENCE [LARGE SCALE GENOMIC DNA]</scope>
</reference>
<dbReference type="STRING" id="1797259.A2989_02655"/>
<proteinExistence type="predicted"/>
<comment type="caution">
    <text evidence="3">The sequence shown here is derived from an EMBL/GenBank/DDBJ whole genome shotgun (WGS) entry which is preliminary data.</text>
</comment>
<protein>
    <recommendedName>
        <fullName evidence="2">Methyltransferase domain-containing protein</fullName>
    </recommendedName>
</protein>
<dbReference type="EMBL" id="MEXN01000006">
    <property type="protein sequence ID" value="OGD03502.1"/>
    <property type="molecule type" value="Genomic_DNA"/>
</dbReference>
<organism evidence="3 4">
    <name type="scientific">Candidatus Amesbacteria bacterium RIFCSPLOWO2_01_FULL_48_25</name>
    <dbReference type="NCBI Taxonomy" id="1797259"/>
    <lineage>
        <taxon>Bacteria</taxon>
        <taxon>Candidatus Amesiibacteriota</taxon>
    </lineage>
</organism>
<evidence type="ECO:0000313" key="4">
    <source>
        <dbReference type="Proteomes" id="UP000177080"/>
    </source>
</evidence>
<sequence>MKINPFKIEKIRHTLATNRKFDQLVKTYRSTNSYPEIFDLNTSVLWDKLNWKSPLTPEQNPMAYDRVKIVAGLIPIGYQRILNIGFGSGDLENEIFKSQAANYDWEGIDISLKSVKNLQRKYPRRKFMIGDVTKLKTPQNPYDGVIIMEVLEHIRPSKILYVLARIYSQLKNSGWLILSVPLNEGLEEMMAKNYNPNAHVRIYSPGLVQAELEISKFQVQKQINLYAFHKNYYLKKFLLKFFPWLKAPNNLIILATK</sequence>
<dbReference type="Gene3D" id="3.40.50.150">
    <property type="entry name" value="Vaccinia Virus protein VP39"/>
    <property type="match status" value="1"/>
</dbReference>
<dbReference type="AlphaFoldDB" id="A0A1F4ZB82"/>
<dbReference type="Proteomes" id="UP000177080">
    <property type="component" value="Unassembled WGS sequence"/>
</dbReference>
<evidence type="ECO:0000259" key="2">
    <source>
        <dbReference type="Pfam" id="PF13649"/>
    </source>
</evidence>
<evidence type="ECO:0000313" key="3">
    <source>
        <dbReference type="EMBL" id="OGD03502.1"/>
    </source>
</evidence>
<keyword evidence="1" id="KW-0808">Transferase</keyword>
<dbReference type="GO" id="GO:0016740">
    <property type="term" value="F:transferase activity"/>
    <property type="evidence" value="ECO:0007669"/>
    <property type="project" value="UniProtKB-KW"/>
</dbReference>